<sequence>MSESGSLLSTNVPHESAPNRPLASRFEAWQDVLEQLKSHFNLVSTAEVNHNKQLRKLADSVPQPFSKYDLFEKGGSVQGLGDLLYEQMSSRVTHSDHIIAALDTDIIPTLEQTEQYLKERVSHIRGLDDDFKNDLGSGMQNSRKSLAHLHEAIAGWEANNGVVSRDLDPFIVDLKTRKHLRFSLGEENYLRETTINLERSSQDLEKVVIETIQKALAKYNDLVSTEAAELATMSQKVEEGILAGHLNTEWTHFTKRQIAAGVLIDPSTPARSLETTSYAGKDHVSTAPVCDGWLEKKSKYLNNYSTAFYIISPSRYLHEFRSNDLRVDSEPLFSLYLPDCEIANISKESDKVHRLVLRGKEAASGLHTDRDWTFRAKSHQDVLMWYLNIGRASDPTYQYKAVQSSDSTVSSVPALPPTSLELEHEEEEQSPFRGPETVTFQEPAPRRPAAGRFDTGGFVTPWAAAAAALHAQPSSQLRDPDSSRLATTTYGSPSIAHDVTPVTYPEHEAHLKQASINSSAAHFIDKEILDDNAYLEYDKVHGTHSTLVGDENFRPADADVTLSRSSSMNANNKPRRSSSLAFQELPGSPASSQTGSRKSRQVKPPSRKATATYGDHNNLPLPSMTEVNEATTPEPYISPYFPAPGAGTTGALPASNFDYSQVKNNTDQVNTVQPLRASATNSGANTPQTSGQLRAPVRKMSLSEQILAGGISAGASSTSVNQLGTADRTTEDLEPNIHTVVGTHDDARSPYPAAQRFRVPRSRQGSLMSPALDAGSEALEAYDVAPHMRVGTQSNEARYKVGSRRGSRSASVAATPQESHEPSLFDRSALDTLSADMLASKLNETSTGEKARARRPPSRGASMDLGDGTSSPGSPAFNVNTRHTFRKPPSRGSSLSLGSVLGGTGTDGHNLLNTINETFEKDLAAARGNKPGDTHVPGDFPK</sequence>
<dbReference type="AlphaFoldDB" id="R4X7V6"/>
<evidence type="ECO:0000259" key="3">
    <source>
        <dbReference type="PROSITE" id="PS50003"/>
    </source>
</evidence>
<feature type="region of interest" description="Disordered" evidence="2">
    <location>
        <begin position="841"/>
        <end position="912"/>
    </location>
</feature>
<gene>
    <name evidence="4" type="ORF">TAPDE_001032</name>
</gene>
<feature type="compositionally biased region" description="Low complexity" evidence="2">
    <location>
        <begin position="890"/>
        <end position="899"/>
    </location>
</feature>
<dbReference type="eggNOG" id="ENOG502QRAF">
    <property type="taxonomic scope" value="Eukaryota"/>
</dbReference>
<evidence type="ECO:0000256" key="2">
    <source>
        <dbReference type="SAM" id="MobiDB-lite"/>
    </source>
</evidence>
<dbReference type="PROSITE" id="PS50003">
    <property type="entry name" value="PH_DOMAIN"/>
    <property type="match status" value="1"/>
</dbReference>
<dbReference type="EMBL" id="CAHR02000034">
    <property type="protein sequence ID" value="CCG81296.1"/>
    <property type="molecule type" value="Genomic_DNA"/>
</dbReference>
<dbReference type="OrthoDB" id="2264563at2759"/>
<feature type="region of interest" description="Disordered" evidence="2">
    <location>
        <begin position="793"/>
        <end position="826"/>
    </location>
</feature>
<comment type="caution">
    <text evidence="4">The sequence shown here is derived from an EMBL/GenBank/DDBJ whole genome shotgun (WGS) entry which is preliminary data.</text>
</comment>
<protein>
    <submittedName>
        <fullName evidence="4">PH domain protein</fullName>
    </submittedName>
</protein>
<feature type="compositionally biased region" description="Polar residues" evidence="2">
    <location>
        <begin position="868"/>
        <end position="882"/>
    </location>
</feature>
<dbReference type="InterPro" id="IPR001849">
    <property type="entry name" value="PH_domain"/>
</dbReference>
<dbReference type="Gene3D" id="2.30.29.30">
    <property type="entry name" value="Pleckstrin-homology domain (PH domain)/Phosphotyrosine-binding domain (PTB)"/>
    <property type="match status" value="1"/>
</dbReference>
<dbReference type="Pfam" id="PF20400">
    <property type="entry name" value="BAR_4"/>
    <property type="match status" value="1"/>
</dbReference>
<dbReference type="InterPro" id="IPR046869">
    <property type="entry name" value="SLM1/RGC1-like_PH"/>
</dbReference>
<accession>R4X7V6</accession>
<dbReference type="VEuPathDB" id="FungiDB:TAPDE_001032"/>
<dbReference type="SUPFAM" id="SSF50729">
    <property type="entry name" value="PH domain-like"/>
    <property type="match status" value="1"/>
</dbReference>
<dbReference type="PANTHER" id="PTHR31941:SF16">
    <property type="entry name" value="PHOSPHATIDYLINOSITOL 4,5-BISPHOSPHATE-BINDING PROTEIN SLM1-RELATED"/>
    <property type="match status" value="1"/>
</dbReference>
<reference evidence="4 5" key="1">
    <citation type="journal article" date="2013" name="MBio">
        <title>Genome sequencing of the plant pathogen Taphrina deformans, the causal agent of peach leaf curl.</title>
        <authorList>
            <person name="Cisse O.H."/>
            <person name="Almeida J.M.G.C.F."/>
            <person name="Fonseca A."/>
            <person name="Kumar A.A."/>
            <person name="Salojaervi J."/>
            <person name="Overmyer K."/>
            <person name="Hauser P.M."/>
            <person name="Pagni M."/>
        </authorList>
    </citation>
    <scope>NUCLEOTIDE SEQUENCE [LARGE SCALE GENOMIC DNA]</scope>
    <source>
        <strain evidence="5">PYCC 5710 / ATCC 11124 / CBS 356.35 / IMI 108563 / JCM 9778 / NBRC 8474</strain>
    </source>
</reference>
<evidence type="ECO:0000313" key="4">
    <source>
        <dbReference type="EMBL" id="CCG81296.1"/>
    </source>
</evidence>
<organism evidence="4 5">
    <name type="scientific">Taphrina deformans (strain PYCC 5710 / ATCC 11124 / CBS 356.35 / IMI 108563 / JCM 9778 / NBRC 8474)</name>
    <name type="common">Peach leaf curl fungus</name>
    <name type="synonym">Lalaria deformans</name>
    <dbReference type="NCBI Taxonomy" id="1097556"/>
    <lineage>
        <taxon>Eukaryota</taxon>
        <taxon>Fungi</taxon>
        <taxon>Dikarya</taxon>
        <taxon>Ascomycota</taxon>
        <taxon>Taphrinomycotina</taxon>
        <taxon>Taphrinomycetes</taxon>
        <taxon>Taphrinales</taxon>
        <taxon>Taphrinaceae</taxon>
        <taxon>Taphrina</taxon>
    </lineage>
</organism>
<feature type="region of interest" description="Disordered" evidence="2">
    <location>
        <begin position="421"/>
        <end position="453"/>
    </location>
</feature>
<name>R4X7V6_TAPDE</name>
<dbReference type="InterPro" id="IPR046868">
    <property type="entry name" value="BAR_4"/>
</dbReference>
<dbReference type="SMART" id="SM00233">
    <property type="entry name" value="PH"/>
    <property type="match status" value="1"/>
</dbReference>
<dbReference type="STRING" id="1097556.R4X7V6"/>
<proteinExistence type="predicted"/>
<evidence type="ECO:0000256" key="1">
    <source>
        <dbReference type="ARBA" id="ARBA00022553"/>
    </source>
</evidence>
<keyword evidence="1" id="KW-0597">Phosphoprotein</keyword>
<feature type="compositionally biased region" description="Polar residues" evidence="2">
    <location>
        <begin position="562"/>
        <end position="581"/>
    </location>
</feature>
<dbReference type="PANTHER" id="PTHR31941">
    <property type="entry name" value="CYTOSKELETAL SIGNALING PROTEIN SLM1"/>
    <property type="match status" value="1"/>
</dbReference>
<dbReference type="InterPro" id="IPR011993">
    <property type="entry name" value="PH-like_dom_sf"/>
</dbReference>
<evidence type="ECO:0000313" key="5">
    <source>
        <dbReference type="Proteomes" id="UP000013776"/>
    </source>
</evidence>
<feature type="region of interest" description="Disordered" evidence="2">
    <location>
        <begin position="470"/>
        <end position="497"/>
    </location>
</feature>
<dbReference type="Pfam" id="PF20399">
    <property type="entry name" value="PH_20"/>
    <property type="match status" value="1"/>
</dbReference>
<feature type="region of interest" description="Disordered" evidence="2">
    <location>
        <begin position="561"/>
        <end position="626"/>
    </location>
</feature>
<dbReference type="Proteomes" id="UP000013776">
    <property type="component" value="Unassembled WGS sequence"/>
</dbReference>
<feature type="domain" description="PH" evidence="3">
    <location>
        <begin position="287"/>
        <end position="394"/>
    </location>
</feature>
<keyword evidence="5" id="KW-1185">Reference proteome</keyword>